<sequence length="294" mass="33753">MIVYNPKDWIKTISYLHNSKIFKRLLPYLIISVLVSWGLAYWELEYLNLSDKSWIKNITTVHNLLGFVLSLILVFRTNTAYDRWWEARKQWGALTNISRTMAIKLNAFLDPADKVNRSFYRKSIALFAETLFSYLRSDYTKFMLDEIEHPELHDLDDKKHGPNQVAALMYKKTNLLYKEGVLTGDQLIVLNKELTGMTDVCGACERIKNTPIPLGYSAFIKTFIILYTATLPIGLVFSMGYFVVAAVPFIFYVLATLEMIGESIEEPFGSDSDDLPIDKIAANIKRHCNEVLLP</sequence>
<dbReference type="GO" id="GO:0005254">
    <property type="term" value="F:chloride channel activity"/>
    <property type="evidence" value="ECO:0007669"/>
    <property type="project" value="InterPro"/>
</dbReference>
<keyword evidence="3" id="KW-1003">Cell membrane</keyword>
<reference evidence="11" key="1">
    <citation type="submission" date="2016-10" db="EMBL/GenBank/DDBJ databases">
        <authorList>
            <person name="Varghese N."/>
            <person name="Submissions S."/>
        </authorList>
    </citation>
    <scope>NUCLEOTIDE SEQUENCE [LARGE SCALE GENOMIC DNA]</scope>
    <source>
        <strain evidence="11">DSM 22361</strain>
    </source>
</reference>
<comment type="similarity">
    <text evidence="8">Belongs to the anion channel-forming bestrophin (TC 1.A.46) family.</text>
</comment>
<keyword evidence="2" id="KW-0813">Transport</keyword>
<feature type="transmembrane region" description="Helical" evidence="9">
    <location>
        <begin position="21"/>
        <end position="42"/>
    </location>
</feature>
<dbReference type="InterPro" id="IPR044669">
    <property type="entry name" value="YneE/VCCN1/2-like"/>
</dbReference>
<keyword evidence="5 9" id="KW-1133">Transmembrane helix</keyword>
<keyword evidence="7 9" id="KW-0472">Membrane</keyword>
<evidence type="ECO:0000256" key="3">
    <source>
        <dbReference type="ARBA" id="ARBA00022475"/>
    </source>
</evidence>
<comment type="subcellular location">
    <subcellularLocation>
        <location evidence="1">Cell membrane</location>
        <topology evidence="1">Multi-pass membrane protein</topology>
    </subcellularLocation>
</comment>
<dbReference type="PANTHER" id="PTHR33281">
    <property type="entry name" value="UPF0187 PROTEIN YNEE"/>
    <property type="match status" value="1"/>
</dbReference>
<dbReference type="Pfam" id="PF25539">
    <property type="entry name" value="Bestrophin_2"/>
    <property type="match status" value="1"/>
</dbReference>
<keyword evidence="4 9" id="KW-0812">Transmembrane</keyword>
<gene>
    <name evidence="10" type="ORF">SAMN05421877_106198</name>
</gene>
<evidence type="ECO:0000256" key="8">
    <source>
        <dbReference type="ARBA" id="ARBA00034708"/>
    </source>
</evidence>
<keyword evidence="6" id="KW-0406">Ion transport</keyword>
<evidence type="ECO:0000256" key="1">
    <source>
        <dbReference type="ARBA" id="ARBA00004651"/>
    </source>
</evidence>
<dbReference type="Proteomes" id="UP000236731">
    <property type="component" value="Unassembled WGS sequence"/>
</dbReference>
<evidence type="ECO:0000313" key="10">
    <source>
        <dbReference type="EMBL" id="SEG29708.1"/>
    </source>
</evidence>
<evidence type="ECO:0000256" key="6">
    <source>
        <dbReference type="ARBA" id="ARBA00023065"/>
    </source>
</evidence>
<accession>A0A1H5Z0D9</accession>
<evidence type="ECO:0000256" key="5">
    <source>
        <dbReference type="ARBA" id="ARBA00022989"/>
    </source>
</evidence>
<dbReference type="OrthoDB" id="445589at2"/>
<organism evidence="10 11">
    <name type="scientific">Sphingobacterium lactis</name>
    <dbReference type="NCBI Taxonomy" id="797291"/>
    <lineage>
        <taxon>Bacteria</taxon>
        <taxon>Pseudomonadati</taxon>
        <taxon>Bacteroidota</taxon>
        <taxon>Sphingobacteriia</taxon>
        <taxon>Sphingobacteriales</taxon>
        <taxon>Sphingobacteriaceae</taxon>
        <taxon>Sphingobacterium</taxon>
    </lineage>
</organism>
<keyword evidence="11" id="KW-1185">Reference proteome</keyword>
<evidence type="ECO:0000313" key="11">
    <source>
        <dbReference type="Proteomes" id="UP000236731"/>
    </source>
</evidence>
<evidence type="ECO:0000256" key="7">
    <source>
        <dbReference type="ARBA" id="ARBA00023136"/>
    </source>
</evidence>
<name>A0A1H5Z0D9_9SPHI</name>
<evidence type="ECO:0000256" key="4">
    <source>
        <dbReference type="ARBA" id="ARBA00022692"/>
    </source>
</evidence>
<proteinExistence type="inferred from homology"/>
<dbReference type="PANTHER" id="PTHR33281:SF19">
    <property type="entry name" value="VOLTAGE-DEPENDENT ANION CHANNEL-FORMING PROTEIN YNEE"/>
    <property type="match status" value="1"/>
</dbReference>
<dbReference type="RefSeq" id="WP_103906365.1">
    <property type="nucleotide sequence ID" value="NZ_CP049246.1"/>
</dbReference>
<feature type="transmembrane region" description="Helical" evidence="9">
    <location>
        <begin position="54"/>
        <end position="75"/>
    </location>
</feature>
<dbReference type="GO" id="GO:0005886">
    <property type="term" value="C:plasma membrane"/>
    <property type="evidence" value="ECO:0007669"/>
    <property type="project" value="UniProtKB-SubCell"/>
</dbReference>
<evidence type="ECO:0000256" key="9">
    <source>
        <dbReference type="SAM" id="Phobius"/>
    </source>
</evidence>
<dbReference type="AlphaFoldDB" id="A0A1H5Z0D9"/>
<evidence type="ECO:0000256" key="2">
    <source>
        <dbReference type="ARBA" id="ARBA00022448"/>
    </source>
</evidence>
<protein>
    <submittedName>
        <fullName evidence="10">Putative membrane protein</fullName>
    </submittedName>
</protein>
<dbReference type="EMBL" id="FNUT01000006">
    <property type="protein sequence ID" value="SEG29708.1"/>
    <property type="molecule type" value="Genomic_DNA"/>
</dbReference>